<reference evidence="1" key="1">
    <citation type="submission" date="2023-04" db="EMBL/GenBank/DDBJ databases">
        <authorList>
            <person name="Vijverberg K."/>
            <person name="Xiong W."/>
            <person name="Schranz E."/>
        </authorList>
    </citation>
    <scope>NUCLEOTIDE SEQUENCE</scope>
</reference>
<gene>
    <name evidence="1" type="ORF">LSALG_LOCUS20457</name>
</gene>
<dbReference type="AlphaFoldDB" id="A0AA36E3L3"/>
<organism evidence="1 2">
    <name type="scientific">Lactuca saligna</name>
    <name type="common">Willowleaf lettuce</name>
    <dbReference type="NCBI Taxonomy" id="75948"/>
    <lineage>
        <taxon>Eukaryota</taxon>
        <taxon>Viridiplantae</taxon>
        <taxon>Streptophyta</taxon>
        <taxon>Embryophyta</taxon>
        <taxon>Tracheophyta</taxon>
        <taxon>Spermatophyta</taxon>
        <taxon>Magnoliopsida</taxon>
        <taxon>eudicotyledons</taxon>
        <taxon>Gunneridae</taxon>
        <taxon>Pentapetalae</taxon>
        <taxon>asterids</taxon>
        <taxon>campanulids</taxon>
        <taxon>Asterales</taxon>
        <taxon>Asteraceae</taxon>
        <taxon>Cichorioideae</taxon>
        <taxon>Cichorieae</taxon>
        <taxon>Lactucinae</taxon>
        <taxon>Lactuca</taxon>
    </lineage>
</organism>
<evidence type="ECO:0000313" key="2">
    <source>
        <dbReference type="Proteomes" id="UP001177003"/>
    </source>
</evidence>
<dbReference type="Proteomes" id="UP001177003">
    <property type="component" value="Chromosome 4"/>
</dbReference>
<protein>
    <submittedName>
        <fullName evidence="1">Uncharacterized protein</fullName>
    </submittedName>
</protein>
<dbReference type="EMBL" id="OX465080">
    <property type="protein sequence ID" value="CAI9280722.1"/>
    <property type="molecule type" value="Genomic_DNA"/>
</dbReference>
<evidence type="ECO:0000313" key="1">
    <source>
        <dbReference type="EMBL" id="CAI9280722.1"/>
    </source>
</evidence>
<keyword evidence="2" id="KW-1185">Reference proteome</keyword>
<sequence>MGEENSISGIYTSTFPPPTTLTIILTTVYVVSPTFQGIINEPITSLFSYQSTDQDTLNNEDEEDEMVEFAKLEIDHEEENVDDNAIMLGKHYKILNSKLNPIL</sequence>
<name>A0AA36E3L3_LACSI</name>
<accession>A0AA36E3L3</accession>
<proteinExistence type="predicted"/>